<organism evidence="2 3">
    <name type="scientific">Kitasatospora acidiphila</name>
    <dbReference type="NCBI Taxonomy" id="2567942"/>
    <lineage>
        <taxon>Bacteria</taxon>
        <taxon>Bacillati</taxon>
        <taxon>Actinomycetota</taxon>
        <taxon>Actinomycetes</taxon>
        <taxon>Kitasatosporales</taxon>
        <taxon>Streptomycetaceae</taxon>
        <taxon>Kitasatospora</taxon>
    </lineage>
</organism>
<accession>A0A540WBD0</accession>
<evidence type="ECO:0000313" key="2">
    <source>
        <dbReference type="EMBL" id="TQF06258.1"/>
    </source>
</evidence>
<proteinExistence type="predicted"/>
<protein>
    <submittedName>
        <fullName evidence="2">Transcriptional regulator</fullName>
    </submittedName>
</protein>
<dbReference type="OrthoDB" id="3538879at2"/>
<reference evidence="2 3" key="1">
    <citation type="submission" date="2019-06" db="EMBL/GenBank/DDBJ databases">
        <title>Description of Kitasatospora acidophila sp. nov. isolated from pine grove soil, and reclassification of Streptomyces novaecaesareae to Kitasatospora novaeceasareae comb. nov.</title>
        <authorList>
            <person name="Kim M.J."/>
        </authorList>
    </citation>
    <scope>NUCLEOTIDE SEQUENCE [LARGE SCALE GENOMIC DNA]</scope>
    <source>
        <strain evidence="2 3">MMS16-CNU292</strain>
    </source>
</reference>
<name>A0A540WBD0_9ACTN</name>
<dbReference type="AlphaFoldDB" id="A0A540WBD0"/>
<keyword evidence="3" id="KW-1185">Reference proteome</keyword>
<evidence type="ECO:0000256" key="1">
    <source>
        <dbReference type="SAM" id="MobiDB-lite"/>
    </source>
</evidence>
<comment type="caution">
    <text evidence="2">The sequence shown here is derived from an EMBL/GenBank/DDBJ whole genome shotgun (WGS) entry which is preliminary data.</text>
</comment>
<dbReference type="Proteomes" id="UP000319103">
    <property type="component" value="Unassembled WGS sequence"/>
</dbReference>
<feature type="region of interest" description="Disordered" evidence="1">
    <location>
        <begin position="1"/>
        <end position="24"/>
    </location>
</feature>
<dbReference type="EMBL" id="VIGB01000003">
    <property type="protein sequence ID" value="TQF06258.1"/>
    <property type="molecule type" value="Genomic_DNA"/>
</dbReference>
<sequence length="256" mass="26987">MTAVTMPASGVPSSPAGRPLPRRRWSRNRYPVGAFEAALAELGARGAAGALRGPSGTVWLSDGAVAGARSPLVADVPFGSPTRRPFEAELVWRERLLDAAYYAFGQVGGEFEFHAAPTPDGLTRTLPLEALRQAIGRRRALLDQVLARPDLDTAPVVAAEVRPGMPPGRRLQAVLAATDGQLTPPQLAARLGRSVFGVLLDVRLLAAAGLLRLPPRPPAEPPRSGAAAAPDRPPVDPSDPDVAMLLRIRAALEARL</sequence>
<gene>
    <name evidence="2" type="ORF">E6W39_33635</name>
</gene>
<feature type="region of interest" description="Disordered" evidence="1">
    <location>
        <begin position="213"/>
        <end position="240"/>
    </location>
</feature>
<evidence type="ECO:0000313" key="3">
    <source>
        <dbReference type="Proteomes" id="UP000319103"/>
    </source>
</evidence>
<dbReference type="RefSeq" id="WP_141636696.1">
    <property type="nucleotide sequence ID" value="NZ_VIGB01000003.1"/>
</dbReference>